<dbReference type="VEuPathDB" id="PlasmoDB:PRCDC_0032600"/>
<keyword evidence="2" id="KW-0472">Membrane</keyword>
<organism evidence="4 5">
    <name type="scientific">Plasmodium reichenowi</name>
    <dbReference type="NCBI Taxonomy" id="5854"/>
    <lineage>
        <taxon>Eukaryota</taxon>
        <taxon>Sar</taxon>
        <taxon>Alveolata</taxon>
        <taxon>Apicomplexa</taxon>
        <taxon>Aconoidasida</taxon>
        <taxon>Haemosporida</taxon>
        <taxon>Plasmodiidae</taxon>
        <taxon>Plasmodium</taxon>
        <taxon>Plasmodium (Laverania)</taxon>
    </lineage>
</organism>
<feature type="chain" id="PRO_5015128281" evidence="3">
    <location>
        <begin position="24"/>
        <end position="352"/>
    </location>
</feature>
<evidence type="ECO:0000256" key="2">
    <source>
        <dbReference type="SAM" id="Phobius"/>
    </source>
</evidence>
<keyword evidence="1" id="KW-0175">Coiled coil</keyword>
<sequence length="352" mass="39231">MKLYNSKILVFVLTLNILVTSLSNEHNNNNEPHSTPYHTQTNRSLCECDKQSSIYDNDADMKSVKENFHRQTSQRFEEYEERMKEKRQKRKEQRDKNIQKIIKKDKMEKKLAEKIEKGCLMCGCGLGGVAASVGIFGTVAVKELTKAAIATATELTKETGSAAMVEAAAKGAEAGKEFVIAKLQEMGISTLGRKELGTYITATNYTDFTNIARAISIEYQTDSCLFGGSVPVADNSVCRWVWEKYAAAKKITEVLQRKHFSTNESIKVAVKSVVSEAETVAERAVKTATEQAIEASTLAAESTYAGCQIAIIASVVAIIIIALVMIIIYLVLRYRRKKKMKKKAQYRELLNQ</sequence>
<keyword evidence="2" id="KW-0812">Transmembrane</keyword>
<evidence type="ECO:0000256" key="1">
    <source>
        <dbReference type="SAM" id="Coils"/>
    </source>
</evidence>
<feature type="coiled-coil region" evidence="1">
    <location>
        <begin position="69"/>
        <end position="96"/>
    </location>
</feature>
<name>A0A2P9DSS4_PLARE</name>
<feature type="signal peptide" evidence="3">
    <location>
        <begin position="1"/>
        <end position="23"/>
    </location>
</feature>
<dbReference type="VEuPathDB" id="PlasmoDB:PRG01_0025800"/>
<dbReference type="InterPro" id="IPR006373">
    <property type="entry name" value="VSA_Rifin"/>
</dbReference>
<dbReference type="AlphaFoldDB" id="A0A2P9DSS4"/>
<evidence type="ECO:0000256" key="3">
    <source>
        <dbReference type="SAM" id="SignalP"/>
    </source>
</evidence>
<reference evidence="4 5" key="1">
    <citation type="submission" date="2016-09" db="EMBL/GenBank/DDBJ databases">
        <authorList>
            <consortium name="Pathogen Informatics"/>
        </authorList>
    </citation>
    <scope>NUCLEOTIDE SEQUENCE [LARGE SCALE GENOMIC DNA]</scope>
</reference>
<keyword evidence="2" id="KW-1133">Transmembrane helix</keyword>
<keyword evidence="3" id="KW-0732">Signal</keyword>
<dbReference type="NCBIfam" id="TIGR01477">
    <property type="entry name" value="RIFIN"/>
    <property type="match status" value="1"/>
</dbReference>
<feature type="transmembrane region" description="Helical" evidence="2">
    <location>
        <begin position="309"/>
        <end position="332"/>
    </location>
</feature>
<accession>A0A2P9DSS4</accession>
<evidence type="ECO:0000313" key="4">
    <source>
        <dbReference type="EMBL" id="SOV84027.1"/>
    </source>
</evidence>
<proteinExistence type="predicted"/>
<dbReference type="EMBL" id="OFAE01000012">
    <property type="protein sequence ID" value="SOV84027.1"/>
    <property type="molecule type" value="Genomic_DNA"/>
</dbReference>
<gene>
    <name evidence="4" type="ORF">PRG01_0025800</name>
</gene>
<dbReference type="Pfam" id="PF02009">
    <property type="entry name" value="RIFIN"/>
    <property type="match status" value="1"/>
</dbReference>
<protein>
    <submittedName>
        <fullName evidence="4">Rifin PIR protein, putative</fullName>
    </submittedName>
</protein>
<dbReference type="Proteomes" id="UP000240500">
    <property type="component" value="Unassembled WGS sequence"/>
</dbReference>
<evidence type="ECO:0000313" key="5">
    <source>
        <dbReference type="Proteomes" id="UP000240500"/>
    </source>
</evidence>